<protein>
    <submittedName>
        <fullName evidence="5">Tyrosine-type recombinase/integrase</fullName>
    </submittedName>
</protein>
<dbReference type="GO" id="GO:0007059">
    <property type="term" value="P:chromosome segregation"/>
    <property type="evidence" value="ECO:0007669"/>
    <property type="project" value="UniProtKB-KW"/>
</dbReference>
<sequence length="337" mass="38564">MSNNQLLSTWVRRFLLEYLISERNFSHNTQKSYRDMLRLLLPFISSTVGKEIDKLTVEDLSESCVRGFLCNLGDHRHCSATTRNQRLAGIRSLARYIAIKAPEYTEWYGSLKSIPQRKSSAPIMNYLEKDEMDALLAAPDITTIQGRRDHTILLFLYNTGARADEVAHVKIGDLTLNRFDRRESSSVVLHGKGNKRRHCPIWPETARLLRLLIGDRQPDEAVFINREHHPLTRFGIHDIVVRNAALAARSLPSLISKRVSPHTIRHTTATHLLRAGVDINTIRAWLGHVSLSTTLIYAEVDIEMKAQALKMCEPEQKEKVLKPWKKQNDIMAFLKSI</sequence>
<dbReference type="InterPro" id="IPR044068">
    <property type="entry name" value="CB"/>
</dbReference>
<dbReference type="GO" id="GO:0003677">
    <property type="term" value="F:DNA binding"/>
    <property type="evidence" value="ECO:0007669"/>
    <property type="project" value="UniProtKB-UniRule"/>
</dbReference>
<reference evidence="5" key="1">
    <citation type="journal article" date="2020" name="Antimicrob. Agents Chemother.">
        <title>Characterization of blaCTX-M-27/F1:A2:B20 Plasmids Harbored by Escherichia coli Sequence Type 131 Sublineage C1/H30R Isolates Spreading among Elderly Japanese in Nonacute-Care Settings.</title>
        <authorList>
            <person name="Matsuo N."/>
            <person name="Nonogaki R."/>
            <person name="Hayashi M."/>
            <person name="Wachino J."/>
            <person name="Suzuki M."/>
            <person name="Arakawa Y."/>
            <person name="Kawamura K."/>
        </authorList>
    </citation>
    <scope>NUCLEOTIDE SEQUENCE</scope>
    <source>
        <strain evidence="5">A0140</strain>
        <plasmid evidence="5">pA0140</plasmid>
    </source>
</reference>
<dbReference type="Pfam" id="PF02899">
    <property type="entry name" value="Phage_int_SAM_1"/>
    <property type="match status" value="1"/>
</dbReference>
<geneLocation type="plasmid" evidence="5">
    <name>pA0140</name>
</geneLocation>
<dbReference type="GO" id="GO:0006310">
    <property type="term" value="P:DNA recombination"/>
    <property type="evidence" value="ECO:0007669"/>
    <property type="project" value="UniProtKB-KW"/>
</dbReference>
<dbReference type="InterPro" id="IPR010998">
    <property type="entry name" value="Integrase_recombinase_N"/>
</dbReference>
<dbReference type="PANTHER" id="PTHR30349:SF81">
    <property type="entry name" value="TYROSINE RECOMBINASE XERC"/>
    <property type="match status" value="1"/>
</dbReference>
<dbReference type="InterPro" id="IPR002104">
    <property type="entry name" value="Integrase_catalytic"/>
</dbReference>
<name>A0A6F8QJL3_ECOLX</name>
<dbReference type="AlphaFoldDB" id="A0A6F8QJL3"/>
<dbReference type="Pfam" id="PF00589">
    <property type="entry name" value="Phage_integrase"/>
    <property type="match status" value="1"/>
</dbReference>
<dbReference type="InterPro" id="IPR004107">
    <property type="entry name" value="Integrase_SAM-like_N"/>
</dbReference>
<dbReference type="RefSeq" id="WP_024216356.1">
    <property type="nucleotide sequence ID" value="NZ_AP022087.1"/>
</dbReference>
<evidence type="ECO:0000313" key="5">
    <source>
        <dbReference type="EMBL" id="BBV20161.1"/>
    </source>
</evidence>
<organism evidence="5">
    <name type="scientific">Escherichia coli</name>
    <dbReference type="NCBI Taxonomy" id="562"/>
    <lineage>
        <taxon>Bacteria</taxon>
        <taxon>Pseudomonadati</taxon>
        <taxon>Pseudomonadota</taxon>
        <taxon>Gammaproteobacteria</taxon>
        <taxon>Enterobacterales</taxon>
        <taxon>Enterobacteriaceae</taxon>
        <taxon>Escherichia</taxon>
    </lineage>
</organism>
<evidence type="ECO:0000256" key="4">
    <source>
        <dbReference type="ARBA" id="ARBA00023172"/>
    </source>
</evidence>
<dbReference type="InterPro" id="IPR050090">
    <property type="entry name" value="Tyrosine_recombinase_XerCD"/>
</dbReference>
<dbReference type="Gene3D" id="1.10.443.10">
    <property type="entry name" value="Intergrase catalytic core"/>
    <property type="match status" value="1"/>
</dbReference>
<keyword evidence="5" id="KW-0614">Plasmid</keyword>
<evidence type="ECO:0000256" key="3">
    <source>
        <dbReference type="ARBA" id="ARBA00023125"/>
    </source>
</evidence>
<dbReference type="InterPro" id="IPR011010">
    <property type="entry name" value="DNA_brk_join_enz"/>
</dbReference>
<dbReference type="PROSITE" id="PS51898">
    <property type="entry name" value="TYR_RECOMBINASE"/>
    <property type="match status" value="1"/>
</dbReference>
<keyword evidence="2" id="KW-0229">DNA integration</keyword>
<accession>A0A6F8QJL3</accession>
<keyword evidence="4" id="KW-0233">DNA recombination</keyword>
<dbReference type="PANTHER" id="PTHR30349">
    <property type="entry name" value="PHAGE INTEGRASE-RELATED"/>
    <property type="match status" value="1"/>
</dbReference>
<dbReference type="GO" id="GO:0015074">
    <property type="term" value="P:DNA integration"/>
    <property type="evidence" value="ECO:0007669"/>
    <property type="project" value="UniProtKB-KW"/>
</dbReference>
<dbReference type="SUPFAM" id="SSF56349">
    <property type="entry name" value="DNA breaking-rejoining enzymes"/>
    <property type="match status" value="1"/>
</dbReference>
<evidence type="ECO:0000256" key="2">
    <source>
        <dbReference type="ARBA" id="ARBA00022908"/>
    </source>
</evidence>
<keyword evidence="3" id="KW-0238">DNA-binding</keyword>
<dbReference type="PROSITE" id="PS51900">
    <property type="entry name" value="CB"/>
    <property type="match status" value="1"/>
</dbReference>
<dbReference type="Gene3D" id="1.10.150.130">
    <property type="match status" value="1"/>
</dbReference>
<dbReference type="EMBL" id="LC520271">
    <property type="protein sequence ID" value="BBV20161.1"/>
    <property type="molecule type" value="Genomic_DNA"/>
</dbReference>
<dbReference type="InterPro" id="IPR013762">
    <property type="entry name" value="Integrase-like_cat_sf"/>
</dbReference>
<evidence type="ECO:0000256" key="1">
    <source>
        <dbReference type="ARBA" id="ARBA00022829"/>
    </source>
</evidence>
<proteinExistence type="predicted"/>
<keyword evidence="1" id="KW-0159">Chromosome partition</keyword>